<gene>
    <name evidence="5" type="primary">coaE</name>
    <name evidence="7" type="ORF">SAMN04490248_101360</name>
</gene>
<protein>
    <recommendedName>
        <fullName evidence="5 6">Dephospho-CoA kinase</fullName>
        <ecNumber evidence="5 6">2.7.1.24</ecNumber>
    </recommendedName>
    <alternativeName>
        <fullName evidence="5">Dephosphocoenzyme A kinase</fullName>
    </alternativeName>
</protein>
<dbReference type="Gene3D" id="3.40.50.300">
    <property type="entry name" value="P-loop containing nucleotide triphosphate hydrolases"/>
    <property type="match status" value="1"/>
</dbReference>
<dbReference type="GO" id="GO:0004140">
    <property type="term" value="F:dephospho-CoA kinase activity"/>
    <property type="evidence" value="ECO:0007669"/>
    <property type="project" value="UniProtKB-UniRule"/>
</dbReference>
<dbReference type="NCBIfam" id="TIGR00152">
    <property type="entry name" value="dephospho-CoA kinase"/>
    <property type="match status" value="1"/>
</dbReference>
<dbReference type="AlphaFoldDB" id="A0A1H8LZ50"/>
<keyword evidence="2 5" id="KW-0547">Nucleotide-binding</keyword>
<organism evidence="7 8">
    <name type="scientific">Salinihabitans flavidus</name>
    <dbReference type="NCBI Taxonomy" id="569882"/>
    <lineage>
        <taxon>Bacteria</taxon>
        <taxon>Pseudomonadati</taxon>
        <taxon>Pseudomonadota</taxon>
        <taxon>Alphaproteobacteria</taxon>
        <taxon>Rhodobacterales</taxon>
        <taxon>Roseobacteraceae</taxon>
        <taxon>Salinihabitans</taxon>
    </lineage>
</organism>
<evidence type="ECO:0000313" key="8">
    <source>
        <dbReference type="Proteomes" id="UP000198893"/>
    </source>
</evidence>
<dbReference type="HAMAP" id="MF_00376">
    <property type="entry name" value="Dephospho_CoA_kinase"/>
    <property type="match status" value="1"/>
</dbReference>
<dbReference type="CDD" id="cd02022">
    <property type="entry name" value="DPCK"/>
    <property type="match status" value="1"/>
</dbReference>
<dbReference type="InterPro" id="IPR001977">
    <property type="entry name" value="Depp_CoAkinase"/>
</dbReference>
<sequence length="197" mass="21161">MTFRLGLTGSIGMGKSTTAALFADAGCAVWDADAAVHRLYAPGGAAVEPMREVFPDAIDEGGVSRSRLKDIIAGNPDALRQIEEIVHPLVAQDRAEFAKTVQSDIIVFDIPLLFETGGDKEMDGVVCVSAPPEVQKARVLERGTMTEAEFEAIRAKQMPDAEKRARADHVVITDTMDHAASQVQEIVAEIRAGMKDA</sequence>
<comment type="function">
    <text evidence="5">Catalyzes the phosphorylation of the 3'-hydroxyl group of dephosphocoenzyme A to form coenzyme A.</text>
</comment>
<evidence type="ECO:0000313" key="7">
    <source>
        <dbReference type="EMBL" id="SEO10387.1"/>
    </source>
</evidence>
<dbReference type="UniPathway" id="UPA00241">
    <property type="reaction ID" value="UER00356"/>
</dbReference>
<dbReference type="InterPro" id="IPR027417">
    <property type="entry name" value="P-loop_NTPase"/>
</dbReference>
<dbReference type="Pfam" id="PF01121">
    <property type="entry name" value="CoaE"/>
    <property type="match status" value="1"/>
</dbReference>
<comment type="similarity">
    <text evidence="1 5">Belongs to the CoaE family.</text>
</comment>
<dbReference type="EC" id="2.7.1.24" evidence="5 6"/>
<feature type="binding site" evidence="5">
    <location>
        <begin position="12"/>
        <end position="17"/>
    </location>
    <ligand>
        <name>ATP</name>
        <dbReference type="ChEBI" id="CHEBI:30616"/>
    </ligand>
</feature>
<dbReference type="STRING" id="569882.SAMN04490248_101360"/>
<evidence type="ECO:0000256" key="1">
    <source>
        <dbReference type="ARBA" id="ARBA00009018"/>
    </source>
</evidence>
<evidence type="ECO:0000256" key="2">
    <source>
        <dbReference type="ARBA" id="ARBA00022741"/>
    </source>
</evidence>
<dbReference type="OrthoDB" id="9812943at2"/>
<keyword evidence="5" id="KW-0963">Cytoplasm</keyword>
<accession>A0A1H8LZ50</accession>
<dbReference type="GO" id="GO:0005737">
    <property type="term" value="C:cytoplasm"/>
    <property type="evidence" value="ECO:0007669"/>
    <property type="project" value="UniProtKB-SubCell"/>
</dbReference>
<dbReference type="SUPFAM" id="SSF52540">
    <property type="entry name" value="P-loop containing nucleoside triphosphate hydrolases"/>
    <property type="match status" value="1"/>
</dbReference>
<keyword evidence="5" id="KW-0808">Transferase</keyword>
<dbReference type="GO" id="GO:0015937">
    <property type="term" value="P:coenzyme A biosynthetic process"/>
    <property type="evidence" value="ECO:0007669"/>
    <property type="project" value="UniProtKB-UniRule"/>
</dbReference>
<reference evidence="7 8" key="1">
    <citation type="submission" date="2016-10" db="EMBL/GenBank/DDBJ databases">
        <authorList>
            <person name="de Groot N.N."/>
        </authorList>
    </citation>
    <scope>NUCLEOTIDE SEQUENCE [LARGE SCALE GENOMIC DNA]</scope>
    <source>
        <strain evidence="7 8">DSM 27842</strain>
    </source>
</reference>
<evidence type="ECO:0000256" key="3">
    <source>
        <dbReference type="ARBA" id="ARBA00022840"/>
    </source>
</evidence>
<keyword evidence="8" id="KW-1185">Reference proteome</keyword>
<keyword evidence="5 7" id="KW-0418">Kinase</keyword>
<evidence type="ECO:0000256" key="5">
    <source>
        <dbReference type="HAMAP-Rule" id="MF_00376"/>
    </source>
</evidence>
<proteinExistence type="inferred from homology"/>
<dbReference type="PROSITE" id="PS51219">
    <property type="entry name" value="DPCK"/>
    <property type="match status" value="1"/>
</dbReference>
<evidence type="ECO:0000256" key="6">
    <source>
        <dbReference type="NCBIfam" id="TIGR00152"/>
    </source>
</evidence>
<dbReference type="PANTHER" id="PTHR10695:SF46">
    <property type="entry name" value="BIFUNCTIONAL COENZYME A SYNTHASE-RELATED"/>
    <property type="match status" value="1"/>
</dbReference>
<dbReference type="EMBL" id="FODS01000001">
    <property type="protein sequence ID" value="SEO10387.1"/>
    <property type="molecule type" value="Genomic_DNA"/>
</dbReference>
<evidence type="ECO:0000256" key="4">
    <source>
        <dbReference type="ARBA" id="ARBA00022993"/>
    </source>
</evidence>
<comment type="subcellular location">
    <subcellularLocation>
        <location evidence="5">Cytoplasm</location>
    </subcellularLocation>
</comment>
<dbReference type="GO" id="GO:0005524">
    <property type="term" value="F:ATP binding"/>
    <property type="evidence" value="ECO:0007669"/>
    <property type="project" value="UniProtKB-UniRule"/>
</dbReference>
<name>A0A1H8LZ50_9RHOB</name>
<comment type="catalytic activity">
    <reaction evidence="5">
        <text>3'-dephospho-CoA + ATP = ADP + CoA + H(+)</text>
        <dbReference type="Rhea" id="RHEA:18245"/>
        <dbReference type="ChEBI" id="CHEBI:15378"/>
        <dbReference type="ChEBI" id="CHEBI:30616"/>
        <dbReference type="ChEBI" id="CHEBI:57287"/>
        <dbReference type="ChEBI" id="CHEBI:57328"/>
        <dbReference type="ChEBI" id="CHEBI:456216"/>
        <dbReference type="EC" id="2.7.1.24"/>
    </reaction>
</comment>
<keyword evidence="3 5" id="KW-0067">ATP-binding</keyword>
<dbReference type="PANTHER" id="PTHR10695">
    <property type="entry name" value="DEPHOSPHO-COA KINASE-RELATED"/>
    <property type="match status" value="1"/>
</dbReference>
<comment type="pathway">
    <text evidence="5">Cofactor biosynthesis; coenzyme A biosynthesis; CoA from (R)-pantothenate: step 5/5.</text>
</comment>
<dbReference type="Proteomes" id="UP000198893">
    <property type="component" value="Unassembled WGS sequence"/>
</dbReference>
<keyword evidence="4 5" id="KW-0173">Coenzyme A biosynthesis</keyword>
<dbReference type="RefSeq" id="WP_093114906.1">
    <property type="nucleotide sequence ID" value="NZ_FODS01000001.1"/>
</dbReference>